<proteinExistence type="predicted"/>
<name>A0A520XGM9_9DELT</name>
<organism evidence="1 2">
    <name type="scientific">Candidatus Acidulodesulfobacterium acidiphilum</name>
    <dbReference type="NCBI Taxonomy" id="2597224"/>
    <lineage>
        <taxon>Bacteria</taxon>
        <taxon>Deltaproteobacteria</taxon>
        <taxon>Candidatus Acidulodesulfobacterales</taxon>
        <taxon>Candidatus Acidulodesulfobacterium</taxon>
    </lineage>
</organism>
<gene>
    <name evidence="1" type="ORF">EVJ48_01765</name>
</gene>
<sequence>MTIDFSKIKDSLSKKRIELQNNDKLLLRFIADNKYIDDVTAKILLNKKSDRAFWDRIKKLISYNYIRKTRITINSPDWNAKPELLTAFSLDTQGCKLFGKEKIKTVGVQGEHLKHNLYIRRVAAIVERFRIDENGNKNELLNYETESVLDDYNDERIYIDKKNKYKIRPDILIRNLNLLIEIELNIKPDHKHYGKRLFWSQYLKEYDKTVWLVPSQKDKERLIKIFMNYAGESFKYDSVLDKKMIFSDAADKNLVVVLDDFFSNPETFLKLWTGLN</sequence>
<evidence type="ECO:0000313" key="2">
    <source>
        <dbReference type="Proteomes" id="UP000322454"/>
    </source>
</evidence>
<dbReference type="EMBL" id="SHMQ01000002">
    <property type="protein sequence ID" value="RZV40245.1"/>
    <property type="molecule type" value="Genomic_DNA"/>
</dbReference>
<reference evidence="1 2" key="1">
    <citation type="submission" date="2019-01" db="EMBL/GenBank/DDBJ databases">
        <title>Insights into ecological role of a new deltaproteobacterial order Candidatus Sinidesulfobacterales (Sva0485) by metagenomics and metatranscriptomics.</title>
        <authorList>
            <person name="Tan S."/>
            <person name="Liu J."/>
            <person name="Fang Y."/>
            <person name="Hedlund B."/>
            <person name="Lian Z.-H."/>
            <person name="Huang L.-Y."/>
            <person name="Li J.-T."/>
            <person name="Huang L.-N."/>
            <person name="Li W.-J."/>
            <person name="Jiang H.-C."/>
            <person name="Dong H.-L."/>
            <person name="Shu W.-S."/>
        </authorList>
    </citation>
    <scope>NUCLEOTIDE SEQUENCE [LARGE SCALE GENOMIC DNA]</scope>
    <source>
        <strain evidence="1">AP4</strain>
    </source>
</reference>
<protein>
    <submittedName>
        <fullName evidence="1">Uncharacterized protein</fullName>
    </submittedName>
</protein>
<dbReference type="AlphaFoldDB" id="A0A520XGM9"/>
<dbReference type="Proteomes" id="UP000322454">
    <property type="component" value="Unassembled WGS sequence"/>
</dbReference>
<accession>A0A520XGM9</accession>
<evidence type="ECO:0000313" key="1">
    <source>
        <dbReference type="EMBL" id="RZV40245.1"/>
    </source>
</evidence>
<comment type="caution">
    <text evidence="1">The sequence shown here is derived from an EMBL/GenBank/DDBJ whole genome shotgun (WGS) entry which is preliminary data.</text>
</comment>